<dbReference type="SUPFAM" id="SSF75169">
    <property type="entry name" value="DsrEFH-like"/>
    <property type="match status" value="1"/>
</dbReference>
<dbReference type="AlphaFoldDB" id="A0A157T5S0"/>
<dbReference type="Proteomes" id="UP000076770">
    <property type="component" value="Chromosome i"/>
</dbReference>
<sequence>MVLMVVKRIAYIVESNLGSYILGQMIIPQLEENRHNAEVIGMFFIHDNVYILMKDNPLAERLSKLSRERGIYLQACDQCVYMRNLADKLIEEAKIGCFPDFYAKILDIVDMIITI</sequence>
<name>A0A157T5S0_SACSO</name>
<dbReference type="Pfam" id="PF02635">
    <property type="entry name" value="DsrE"/>
    <property type="match status" value="1"/>
</dbReference>
<reference evidence="2" key="1">
    <citation type="submission" date="2016-04" db="EMBL/GenBank/DDBJ databases">
        <authorList>
            <person name="Shah S.A."/>
            <person name="Garrett R.A."/>
        </authorList>
    </citation>
    <scope>NUCLEOTIDE SEQUENCE [LARGE SCALE GENOMIC DNA]</scope>
    <source>
        <strain evidence="2">ATCC 35091 / DSM 1616 / JCM 8930 / NBRC 15331 / P1</strain>
    </source>
</reference>
<accession>A0A157T5S0</accession>
<dbReference type="EMBL" id="LT549890">
    <property type="protein sequence ID" value="SAI86737.1"/>
    <property type="molecule type" value="Genomic_DNA"/>
</dbReference>
<dbReference type="InterPro" id="IPR027396">
    <property type="entry name" value="DsrEFH-like"/>
</dbReference>
<proteinExistence type="predicted"/>
<gene>
    <name evidence="1" type="ORF">SSOP1_3183</name>
</gene>
<dbReference type="InterPro" id="IPR003787">
    <property type="entry name" value="Sulphur_relay_DsrE/F-like"/>
</dbReference>
<organism evidence="1 2">
    <name type="scientific">Saccharolobus solfataricus</name>
    <name type="common">Sulfolobus solfataricus</name>
    <dbReference type="NCBI Taxonomy" id="2287"/>
    <lineage>
        <taxon>Archaea</taxon>
        <taxon>Thermoproteota</taxon>
        <taxon>Thermoprotei</taxon>
        <taxon>Sulfolobales</taxon>
        <taxon>Sulfolobaceae</taxon>
        <taxon>Saccharolobus</taxon>
    </lineage>
</organism>
<evidence type="ECO:0000313" key="2">
    <source>
        <dbReference type="Proteomes" id="UP000076770"/>
    </source>
</evidence>
<protein>
    <submittedName>
        <fullName evidence="1">Uncharacterized protein</fullName>
    </submittedName>
</protein>
<evidence type="ECO:0000313" key="1">
    <source>
        <dbReference type="EMBL" id="SAI86737.1"/>
    </source>
</evidence>
<dbReference type="PATRIC" id="fig|2287.9.peg.3347"/>